<evidence type="ECO:0000313" key="4">
    <source>
        <dbReference type="EMBL" id="CAH9119882.1"/>
    </source>
</evidence>
<sequence>MLIQLQTLPKTLAWHSSLTPRASSKPLEANPAPVRLAAPPSSNSGIKFQQKILYLRELRVNPMKALNKNPDLRSVPLASLKSVENCLCSMGIQRSALGRILDMHPSLLTSDPYADIYPIFDFLLNDVSIPFPDISLSIVRCPRLLVSSLETRLRPTLRFLEEFGFAGPYKITAQNSMLLVSSVELTLKPKIEYLMGLGFTYIEVVNMVLRCPGLLTLSIDKNYMPKVDYFLKEMNGDLEELKVFPQFFSFSLERKIKPRHRLLLKYGFSLSLLEMLKVSDGEFRERVLDMKLQLVDN</sequence>
<dbReference type="PANTHER" id="PTHR13068:SF36">
    <property type="entry name" value="TRANSCRIPTION TERMINATION FACTOR MTEF1, CHLOROPLASTIC"/>
    <property type="match status" value="1"/>
</dbReference>
<gene>
    <name evidence="4" type="ORF">CEURO_LOCUS22537</name>
</gene>
<dbReference type="OrthoDB" id="637682at2759"/>
<dbReference type="InterPro" id="IPR003690">
    <property type="entry name" value="MTERF"/>
</dbReference>
<dbReference type="Proteomes" id="UP001152484">
    <property type="component" value="Unassembled WGS sequence"/>
</dbReference>
<dbReference type="InterPro" id="IPR038538">
    <property type="entry name" value="MTERF_sf"/>
</dbReference>
<evidence type="ECO:0000256" key="2">
    <source>
        <dbReference type="ARBA" id="ARBA00022472"/>
    </source>
</evidence>
<protein>
    <submittedName>
        <fullName evidence="4">Uncharacterized protein</fullName>
    </submittedName>
</protein>
<organism evidence="4 5">
    <name type="scientific">Cuscuta europaea</name>
    <name type="common">European dodder</name>
    <dbReference type="NCBI Taxonomy" id="41803"/>
    <lineage>
        <taxon>Eukaryota</taxon>
        <taxon>Viridiplantae</taxon>
        <taxon>Streptophyta</taxon>
        <taxon>Embryophyta</taxon>
        <taxon>Tracheophyta</taxon>
        <taxon>Spermatophyta</taxon>
        <taxon>Magnoliopsida</taxon>
        <taxon>eudicotyledons</taxon>
        <taxon>Gunneridae</taxon>
        <taxon>Pentapetalae</taxon>
        <taxon>asterids</taxon>
        <taxon>lamiids</taxon>
        <taxon>Solanales</taxon>
        <taxon>Convolvulaceae</taxon>
        <taxon>Cuscuteae</taxon>
        <taxon>Cuscuta</taxon>
        <taxon>Cuscuta subgen. Cuscuta</taxon>
    </lineage>
</organism>
<evidence type="ECO:0000256" key="3">
    <source>
        <dbReference type="ARBA" id="ARBA00022946"/>
    </source>
</evidence>
<accession>A0A9P1ENS6</accession>
<name>A0A9P1ENS6_CUSEU</name>
<evidence type="ECO:0000313" key="5">
    <source>
        <dbReference type="Proteomes" id="UP001152484"/>
    </source>
</evidence>
<comment type="similarity">
    <text evidence="1">Belongs to the mTERF family.</text>
</comment>
<dbReference type="PANTHER" id="PTHR13068">
    <property type="entry name" value="CGI-12 PROTEIN-RELATED"/>
    <property type="match status" value="1"/>
</dbReference>
<comment type="caution">
    <text evidence="4">The sequence shown here is derived from an EMBL/GenBank/DDBJ whole genome shotgun (WGS) entry which is preliminary data.</text>
</comment>
<dbReference type="EMBL" id="CAMAPE010000080">
    <property type="protein sequence ID" value="CAH9119882.1"/>
    <property type="molecule type" value="Genomic_DNA"/>
</dbReference>
<dbReference type="AlphaFoldDB" id="A0A9P1ENS6"/>
<keyword evidence="2" id="KW-0804">Transcription</keyword>
<keyword evidence="2" id="KW-0806">Transcription termination</keyword>
<keyword evidence="5" id="KW-1185">Reference proteome</keyword>
<evidence type="ECO:0000256" key="1">
    <source>
        <dbReference type="ARBA" id="ARBA00007692"/>
    </source>
</evidence>
<keyword evidence="2" id="KW-0805">Transcription regulation</keyword>
<dbReference type="Pfam" id="PF02536">
    <property type="entry name" value="mTERF"/>
    <property type="match status" value="1"/>
</dbReference>
<dbReference type="Gene3D" id="1.25.70.10">
    <property type="entry name" value="Transcription termination factor 3, mitochondrial"/>
    <property type="match status" value="1"/>
</dbReference>
<dbReference type="GO" id="GO:0006353">
    <property type="term" value="P:DNA-templated transcription termination"/>
    <property type="evidence" value="ECO:0007669"/>
    <property type="project" value="UniProtKB-KW"/>
</dbReference>
<reference evidence="4" key="1">
    <citation type="submission" date="2022-07" db="EMBL/GenBank/DDBJ databases">
        <authorList>
            <person name="Macas J."/>
            <person name="Novak P."/>
            <person name="Neumann P."/>
        </authorList>
    </citation>
    <scope>NUCLEOTIDE SEQUENCE</scope>
</reference>
<proteinExistence type="inferred from homology"/>
<dbReference type="GO" id="GO:0003676">
    <property type="term" value="F:nucleic acid binding"/>
    <property type="evidence" value="ECO:0007669"/>
    <property type="project" value="InterPro"/>
</dbReference>
<keyword evidence="3" id="KW-0809">Transit peptide</keyword>
<dbReference type="SMART" id="SM00733">
    <property type="entry name" value="Mterf"/>
    <property type="match status" value="5"/>
</dbReference>